<evidence type="ECO:0000313" key="3">
    <source>
        <dbReference type="Proteomes" id="UP000192596"/>
    </source>
</evidence>
<evidence type="ECO:0000256" key="1">
    <source>
        <dbReference type="SAM" id="MobiDB-lite"/>
    </source>
</evidence>
<dbReference type="AlphaFoldDB" id="A0A1V8SEQ2"/>
<accession>A0A1V8SEQ2</accession>
<protein>
    <submittedName>
        <fullName evidence="2">Uncharacterized protein</fullName>
    </submittedName>
</protein>
<dbReference type="Proteomes" id="UP000192596">
    <property type="component" value="Unassembled WGS sequence"/>
</dbReference>
<reference evidence="3" key="1">
    <citation type="submission" date="2017-03" db="EMBL/GenBank/DDBJ databases">
        <title>Genomes of endolithic fungi from Antarctica.</title>
        <authorList>
            <person name="Coleine C."/>
            <person name="Masonjones S."/>
            <person name="Stajich J.E."/>
        </authorList>
    </citation>
    <scope>NUCLEOTIDE SEQUENCE [LARGE SCALE GENOMIC DNA]</scope>
    <source>
        <strain evidence="3">CCFEE 5527</strain>
    </source>
</reference>
<proteinExistence type="predicted"/>
<comment type="caution">
    <text evidence="2">The sequence shown here is derived from an EMBL/GenBank/DDBJ whole genome shotgun (WGS) entry which is preliminary data.</text>
</comment>
<evidence type="ECO:0000313" key="2">
    <source>
        <dbReference type="EMBL" id="OQN97301.1"/>
    </source>
</evidence>
<feature type="region of interest" description="Disordered" evidence="1">
    <location>
        <begin position="78"/>
        <end position="135"/>
    </location>
</feature>
<gene>
    <name evidence="2" type="ORF">B0A48_16365</name>
</gene>
<organism evidence="2 3">
    <name type="scientific">Cryoendolithus antarcticus</name>
    <dbReference type="NCBI Taxonomy" id="1507870"/>
    <lineage>
        <taxon>Eukaryota</taxon>
        <taxon>Fungi</taxon>
        <taxon>Dikarya</taxon>
        <taxon>Ascomycota</taxon>
        <taxon>Pezizomycotina</taxon>
        <taxon>Dothideomycetes</taxon>
        <taxon>Dothideomycetidae</taxon>
        <taxon>Cladosporiales</taxon>
        <taxon>Cladosporiaceae</taxon>
        <taxon>Cryoendolithus</taxon>
    </lineage>
</organism>
<dbReference type="EMBL" id="NAJO01000055">
    <property type="protein sequence ID" value="OQN97301.1"/>
    <property type="molecule type" value="Genomic_DNA"/>
</dbReference>
<feature type="region of interest" description="Disordered" evidence="1">
    <location>
        <begin position="23"/>
        <end position="60"/>
    </location>
</feature>
<dbReference type="InParanoid" id="A0A1V8SEQ2"/>
<keyword evidence="3" id="KW-1185">Reference proteome</keyword>
<name>A0A1V8SEQ2_9PEZI</name>
<sequence>MDRRFGFRSYHYDVNQDSVTDWRTEREQTAAHTAQHADTSRLGSGALLDTHDVTSQGNESMIPIVKVDGSTEAVTALEDNTEDEGGSFSDKARDSEVPAAKDTSPLQNAVETPPDTESVYVGNLPSAATDEEVKQ</sequence>